<evidence type="ECO:0000256" key="1">
    <source>
        <dbReference type="ARBA" id="ARBA00004651"/>
    </source>
</evidence>
<keyword evidence="3 8" id="KW-0813">Transport</keyword>
<comment type="caution">
    <text evidence="10">The sequence shown here is derived from an EMBL/GenBank/DDBJ whole genome shotgun (WGS) entry which is preliminary data.</text>
</comment>
<dbReference type="NCBIfam" id="TIGR00861">
    <property type="entry name" value="MIP"/>
    <property type="match status" value="1"/>
</dbReference>
<evidence type="ECO:0000256" key="6">
    <source>
        <dbReference type="ARBA" id="ARBA00022989"/>
    </source>
</evidence>
<accession>A0A1Y3V4B1</accession>
<dbReference type="GO" id="GO:0005886">
    <property type="term" value="C:plasma membrane"/>
    <property type="evidence" value="ECO:0007669"/>
    <property type="project" value="UniProtKB-SubCell"/>
</dbReference>
<evidence type="ECO:0000256" key="2">
    <source>
        <dbReference type="ARBA" id="ARBA00006175"/>
    </source>
</evidence>
<dbReference type="PANTHER" id="PTHR19139">
    <property type="entry name" value="AQUAPORIN TRANSPORTER"/>
    <property type="match status" value="1"/>
</dbReference>
<evidence type="ECO:0000256" key="9">
    <source>
        <dbReference type="SAM" id="Phobius"/>
    </source>
</evidence>
<feature type="transmembrane region" description="Helical" evidence="9">
    <location>
        <begin position="100"/>
        <end position="119"/>
    </location>
</feature>
<dbReference type="InterPro" id="IPR034294">
    <property type="entry name" value="Aquaporin_transptr"/>
</dbReference>
<feature type="transmembrane region" description="Helical" evidence="9">
    <location>
        <begin position="37"/>
        <end position="59"/>
    </location>
</feature>
<dbReference type="InterPro" id="IPR022357">
    <property type="entry name" value="MIP_CS"/>
</dbReference>
<evidence type="ECO:0000256" key="7">
    <source>
        <dbReference type="ARBA" id="ARBA00023136"/>
    </source>
</evidence>
<dbReference type="PRINTS" id="PR00783">
    <property type="entry name" value="MINTRINSICP"/>
</dbReference>
<feature type="transmembrane region" description="Helical" evidence="9">
    <location>
        <begin position="215"/>
        <end position="236"/>
    </location>
</feature>
<dbReference type="Pfam" id="PF00230">
    <property type="entry name" value="MIP"/>
    <property type="match status" value="1"/>
</dbReference>
<dbReference type="PANTHER" id="PTHR19139:SF199">
    <property type="entry name" value="MIP17260P"/>
    <property type="match status" value="1"/>
</dbReference>
<dbReference type="SUPFAM" id="SSF81338">
    <property type="entry name" value="Aquaporin-like"/>
    <property type="match status" value="1"/>
</dbReference>
<evidence type="ECO:0000313" key="10">
    <source>
        <dbReference type="EMBL" id="OUN54248.1"/>
    </source>
</evidence>
<organism evidence="10 11">
    <name type="scientific">Bacteroides uniformis</name>
    <dbReference type="NCBI Taxonomy" id="820"/>
    <lineage>
        <taxon>Bacteria</taxon>
        <taxon>Pseudomonadati</taxon>
        <taxon>Bacteroidota</taxon>
        <taxon>Bacteroidia</taxon>
        <taxon>Bacteroidales</taxon>
        <taxon>Bacteroidaceae</taxon>
        <taxon>Bacteroides</taxon>
    </lineage>
</organism>
<feature type="transmembrane region" description="Helical" evidence="9">
    <location>
        <begin position="12"/>
        <end position="30"/>
    </location>
</feature>
<dbReference type="EMBL" id="NFHS01000005">
    <property type="protein sequence ID" value="OUN54248.1"/>
    <property type="molecule type" value="Genomic_DNA"/>
</dbReference>
<proteinExistence type="inferred from homology"/>
<comment type="subcellular location">
    <subcellularLocation>
        <location evidence="1">Cell membrane</location>
        <topology evidence="1">Multi-pass membrane protein</topology>
    </subcellularLocation>
</comment>
<feature type="transmembrane region" description="Helical" evidence="9">
    <location>
        <begin position="139"/>
        <end position="159"/>
    </location>
</feature>
<gene>
    <name evidence="10" type="ORF">B5G17_11630</name>
</gene>
<keyword evidence="4" id="KW-1003">Cell membrane</keyword>
<feature type="transmembrane region" description="Helical" evidence="9">
    <location>
        <begin position="65"/>
        <end position="88"/>
    </location>
</feature>
<keyword evidence="7 9" id="KW-0472">Membrane</keyword>
<evidence type="ECO:0000256" key="4">
    <source>
        <dbReference type="ARBA" id="ARBA00022475"/>
    </source>
</evidence>
<dbReference type="GO" id="GO:0015250">
    <property type="term" value="F:water channel activity"/>
    <property type="evidence" value="ECO:0007669"/>
    <property type="project" value="TreeGrafter"/>
</dbReference>
<reference evidence="11" key="1">
    <citation type="submission" date="2017-04" db="EMBL/GenBank/DDBJ databases">
        <title>Function of individual gut microbiota members based on whole genome sequencing of pure cultures obtained from chicken caecum.</title>
        <authorList>
            <person name="Medvecky M."/>
            <person name="Cejkova D."/>
            <person name="Polansky O."/>
            <person name="Karasova D."/>
            <person name="Kubasova T."/>
            <person name="Cizek A."/>
            <person name="Rychlik I."/>
        </authorList>
    </citation>
    <scope>NUCLEOTIDE SEQUENCE [LARGE SCALE GENOMIC DNA]</scope>
    <source>
        <strain evidence="11">An67</strain>
    </source>
</reference>
<dbReference type="InterPro" id="IPR023271">
    <property type="entry name" value="Aquaporin-like"/>
</dbReference>
<keyword evidence="6 9" id="KW-1133">Transmembrane helix</keyword>
<keyword evidence="5 8" id="KW-0812">Transmembrane</keyword>
<protein>
    <submittedName>
        <fullName evidence="10">Aquaporin</fullName>
    </submittedName>
</protein>
<sequence>MGEFLPPCLGRFSSFIFIFTEMIGTMVLVLMGCGSAVFAGSAAGAVSAGVGTLGVAFAFGLSVVAMAYAIGGISGCHINPAITLGVLLSGRMSGKDAAMYMVFQVIGAVIGSAILYALVSTGAHGGPTATGSNGFADGMMLQAFIAEAVFTFIFVLVVLGSTDSEKGAGNLAGLAIGLTLILVHIVCIPVTGTSVNPARSIGPALFQGGEALSQLWLFIVAPFVGAALSAVVWKVLAAKEGK</sequence>
<dbReference type="InterPro" id="IPR000425">
    <property type="entry name" value="MIP"/>
</dbReference>
<comment type="similarity">
    <text evidence="2 8">Belongs to the MIP/aquaporin (TC 1.A.8) family.</text>
</comment>
<evidence type="ECO:0000256" key="8">
    <source>
        <dbReference type="RuleBase" id="RU000477"/>
    </source>
</evidence>
<dbReference type="Proteomes" id="UP000196329">
    <property type="component" value="Unassembled WGS sequence"/>
</dbReference>
<dbReference type="Gene3D" id="1.20.1080.10">
    <property type="entry name" value="Glycerol uptake facilitator protein"/>
    <property type="match status" value="1"/>
</dbReference>
<evidence type="ECO:0000313" key="11">
    <source>
        <dbReference type="Proteomes" id="UP000196329"/>
    </source>
</evidence>
<evidence type="ECO:0000256" key="5">
    <source>
        <dbReference type="ARBA" id="ARBA00022692"/>
    </source>
</evidence>
<evidence type="ECO:0000256" key="3">
    <source>
        <dbReference type="ARBA" id="ARBA00022448"/>
    </source>
</evidence>
<feature type="transmembrane region" description="Helical" evidence="9">
    <location>
        <begin position="171"/>
        <end position="195"/>
    </location>
</feature>
<dbReference type="PROSITE" id="PS00221">
    <property type="entry name" value="MIP"/>
    <property type="match status" value="1"/>
</dbReference>
<name>A0A1Y3V4B1_BACUN</name>
<dbReference type="AlphaFoldDB" id="A0A1Y3V4B1"/>